<keyword evidence="2" id="KW-1185">Reference proteome</keyword>
<reference evidence="1 2" key="1">
    <citation type="submission" date="2016-03" db="EMBL/GenBank/DDBJ databases">
        <title>Niastella vici sp. nov., isolated from farmland soil.</title>
        <authorList>
            <person name="Chen L."/>
            <person name="Wang D."/>
            <person name="Yang S."/>
            <person name="Wang G."/>
        </authorList>
    </citation>
    <scope>NUCLEOTIDE SEQUENCE [LARGE SCALE GENOMIC DNA]</scope>
    <source>
        <strain evidence="1 2">DJ57</strain>
    </source>
</reference>
<evidence type="ECO:0000313" key="1">
    <source>
        <dbReference type="EMBL" id="OQP59101.1"/>
    </source>
</evidence>
<dbReference type="RefSeq" id="WP_081154954.1">
    <property type="nucleotide sequence ID" value="NZ_LVYD01000087.1"/>
</dbReference>
<dbReference type="STRING" id="1703345.A3860_38700"/>
<dbReference type="PANTHER" id="PTHR36455">
    <property type="match status" value="1"/>
</dbReference>
<dbReference type="AlphaFoldDB" id="A0A1V9FLC8"/>
<dbReference type="NCBIfam" id="NF033819">
    <property type="entry name" value="IS66_TnpB"/>
    <property type="match status" value="1"/>
</dbReference>
<protein>
    <recommendedName>
        <fullName evidence="3">Transposase</fullName>
    </recommendedName>
</protein>
<gene>
    <name evidence="1" type="ORF">A3860_38700</name>
</gene>
<dbReference type="OrthoDB" id="4956084at2"/>
<sequence>MSAIALLTDHHRYFLYSGFVNMSQSLDGLCGIVRNELGRTVNDKEVFIFLNKRCTHIKLLLAEADGYTLFYHLLHKGRFNVPAADDTGAIQLNAQELLFLLSGLAWQRSGKRV</sequence>
<name>A0A1V9FLC8_9BACT</name>
<organism evidence="1 2">
    <name type="scientific">Niastella vici</name>
    <dbReference type="NCBI Taxonomy" id="1703345"/>
    <lineage>
        <taxon>Bacteria</taxon>
        <taxon>Pseudomonadati</taxon>
        <taxon>Bacteroidota</taxon>
        <taxon>Chitinophagia</taxon>
        <taxon>Chitinophagales</taxon>
        <taxon>Chitinophagaceae</taxon>
        <taxon>Niastella</taxon>
    </lineage>
</organism>
<dbReference type="InterPro" id="IPR008878">
    <property type="entry name" value="Transposase_IS66_Orf2"/>
</dbReference>
<proteinExistence type="predicted"/>
<comment type="caution">
    <text evidence="1">The sequence shown here is derived from an EMBL/GenBank/DDBJ whole genome shotgun (WGS) entry which is preliminary data.</text>
</comment>
<dbReference type="Pfam" id="PF05717">
    <property type="entry name" value="TnpB_IS66"/>
    <property type="match status" value="1"/>
</dbReference>
<dbReference type="Proteomes" id="UP000192796">
    <property type="component" value="Unassembled WGS sequence"/>
</dbReference>
<evidence type="ECO:0008006" key="3">
    <source>
        <dbReference type="Google" id="ProtNLM"/>
    </source>
</evidence>
<dbReference type="PANTHER" id="PTHR36455:SF1">
    <property type="entry name" value="BLR8292 PROTEIN"/>
    <property type="match status" value="1"/>
</dbReference>
<dbReference type="EMBL" id="LVYD01000087">
    <property type="protein sequence ID" value="OQP59101.1"/>
    <property type="molecule type" value="Genomic_DNA"/>
</dbReference>
<accession>A0A1V9FLC8</accession>
<evidence type="ECO:0000313" key="2">
    <source>
        <dbReference type="Proteomes" id="UP000192796"/>
    </source>
</evidence>